<organism evidence="2 3">
    <name type="scientific">Marivirga sericea</name>
    <dbReference type="NCBI Taxonomy" id="1028"/>
    <lineage>
        <taxon>Bacteria</taxon>
        <taxon>Pseudomonadati</taxon>
        <taxon>Bacteroidota</taxon>
        <taxon>Cytophagia</taxon>
        <taxon>Cytophagales</taxon>
        <taxon>Marivirgaceae</taxon>
        <taxon>Marivirga</taxon>
    </lineage>
</organism>
<reference evidence="3" key="1">
    <citation type="submission" date="2017-04" db="EMBL/GenBank/DDBJ databases">
        <authorList>
            <person name="Varghese N."/>
            <person name="Submissions S."/>
        </authorList>
    </citation>
    <scope>NUCLEOTIDE SEQUENCE [LARGE SCALE GENOMIC DNA]</scope>
    <source>
        <strain evidence="3">DSM 4125</strain>
    </source>
</reference>
<dbReference type="STRING" id="1028.SAMN05661096_03608"/>
<dbReference type="Pfam" id="PF05713">
    <property type="entry name" value="MobC"/>
    <property type="match status" value="1"/>
</dbReference>
<accession>A0A1X7L6E2</accession>
<name>A0A1X7L6E2_9BACT</name>
<dbReference type="EMBL" id="FXAW01000008">
    <property type="protein sequence ID" value="SMG49416.1"/>
    <property type="molecule type" value="Genomic_DNA"/>
</dbReference>
<sequence>MDKRERLIVRISEIDKANLDRWIAKLNDLEPNVPFNYSSLIRYLIKHDTFTIRPYLKKDALIVAKTINGISKIASNINQIARNLNFFAKQNKLDEKQLALLKKDIDTINNYLQKAYNIIYTNHHKNK</sequence>
<evidence type="ECO:0000313" key="3">
    <source>
        <dbReference type="Proteomes" id="UP000193804"/>
    </source>
</evidence>
<dbReference type="RefSeq" id="WP_085518730.1">
    <property type="nucleotide sequence ID" value="NZ_FXAW01000008.1"/>
</dbReference>
<keyword evidence="3" id="KW-1185">Reference proteome</keyword>
<dbReference type="AlphaFoldDB" id="A0A1X7L6E2"/>
<gene>
    <name evidence="2" type="ORF">SAMN05661096_03608</name>
</gene>
<protein>
    <submittedName>
        <fullName evidence="2">Mobilisation protein (MobC)</fullName>
    </submittedName>
</protein>
<evidence type="ECO:0000313" key="2">
    <source>
        <dbReference type="EMBL" id="SMG49416.1"/>
    </source>
</evidence>
<dbReference type="InterPro" id="IPR008687">
    <property type="entry name" value="MobC"/>
</dbReference>
<evidence type="ECO:0000259" key="1">
    <source>
        <dbReference type="Pfam" id="PF05713"/>
    </source>
</evidence>
<proteinExistence type="predicted"/>
<dbReference type="Proteomes" id="UP000193804">
    <property type="component" value="Unassembled WGS sequence"/>
</dbReference>
<feature type="domain" description="Bacterial mobilisation" evidence="1">
    <location>
        <begin position="70"/>
        <end position="114"/>
    </location>
</feature>